<dbReference type="CDD" id="cd00075">
    <property type="entry name" value="HATPase"/>
    <property type="match status" value="1"/>
</dbReference>
<evidence type="ECO:0000313" key="7">
    <source>
        <dbReference type="Proteomes" id="UP000697998"/>
    </source>
</evidence>
<dbReference type="SUPFAM" id="SSF55874">
    <property type="entry name" value="ATPase domain of HSP90 chaperone/DNA topoisomerase II/histidine kinase"/>
    <property type="match status" value="1"/>
</dbReference>
<evidence type="ECO:0000256" key="4">
    <source>
        <dbReference type="SAM" id="MobiDB-lite"/>
    </source>
</evidence>
<dbReference type="InterPro" id="IPR036097">
    <property type="entry name" value="HisK_dim/P_sf"/>
</dbReference>
<dbReference type="EC" id="2.7.13.3" evidence="2"/>
<dbReference type="Gene3D" id="3.30.565.10">
    <property type="entry name" value="Histidine kinase-like ATPase, C-terminal domain"/>
    <property type="match status" value="1"/>
</dbReference>
<dbReference type="InterPro" id="IPR003594">
    <property type="entry name" value="HATPase_dom"/>
</dbReference>
<dbReference type="InterPro" id="IPR004358">
    <property type="entry name" value="Sig_transdc_His_kin-like_C"/>
</dbReference>
<comment type="catalytic activity">
    <reaction evidence="1">
        <text>ATP + protein L-histidine = ADP + protein N-phospho-L-histidine.</text>
        <dbReference type="EC" id="2.7.13.3"/>
    </reaction>
</comment>
<dbReference type="InterPro" id="IPR003661">
    <property type="entry name" value="HisK_dim/P_dom"/>
</dbReference>
<evidence type="ECO:0000259" key="5">
    <source>
        <dbReference type="PROSITE" id="PS50109"/>
    </source>
</evidence>
<evidence type="ECO:0000256" key="1">
    <source>
        <dbReference type="ARBA" id="ARBA00000085"/>
    </source>
</evidence>
<organism evidence="6 7">
    <name type="scientific">Candidatus Accumulibacter proximus</name>
    <dbReference type="NCBI Taxonomy" id="2954385"/>
    <lineage>
        <taxon>Bacteria</taxon>
        <taxon>Pseudomonadati</taxon>
        <taxon>Pseudomonadota</taxon>
        <taxon>Betaproteobacteria</taxon>
        <taxon>Candidatus Accumulibacter</taxon>
    </lineage>
</organism>
<dbReference type="PANTHER" id="PTHR43065:SF47">
    <property type="match status" value="1"/>
</dbReference>
<dbReference type="InterPro" id="IPR005467">
    <property type="entry name" value="His_kinase_dom"/>
</dbReference>
<sequence length="271" mass="29601">MKAIEENQRRKNTTFKPPGLPDFENGADTLGNLVAGVAHELNTPLGNTRIVASLLSEQFREFAAAFEAGKLRRSQMDGFLNRGREAVELLERSSARAADLVGHFKQVAVDQSSARRRSFDLRRTVEEMLVTLRLMFKRTKHQIELDIPAGLEMDSYPGPLEQVITNLVANSLTHGFVGIEQGCIELQAQAVGETQVVLRCVDNGAGIPTETLHRLFEPFFTSRLGQGGSGLGLYIAYNLVTGVLGGTIEVESSPGHGATFILTLPRTAPDR</sequence>
<dbReference type="Pfam" id="PF02518">
    <property type="entry name" value="HATPase_c"/>
    <property type="match status" value="1"/>
</dbReference>
<protein>
    <recommendedName>
        <fullName evidence="2">histidine kinase</fullName>
        <ecNumber evidence="2">2.7.13.3</ecNumber>
    </recommendedName>
</protein>
<dbReference type="GO" id="GO:0000155">
    <property type="term" value="F:phosphorelay sensor kinase activity"/>
    <property type="evidence" value="ECO:0007669"/>
    <property type="project" value="InterPro"/>
</dbReference>
<dbReference type="EMBL" id="JADJMH010000001">
    <property type="protein sequence ID" value="MBK7673281.1"/>
    <property type="molecule type" value="Genomic_DNA"/>
</dbReference>
<feature type="region of interest" description="Disordered" evidence="4">
    <location>
        <begin position="1"/>
        <end position="22"/>
    </location>
</feature>
<reference evidence="6 7" key="1">
    <citation type="submission" date="2020-10" db="EMBL/GenBank/DDBJ databases">
        <title>Connecting structure to function with the recovery of over 1000 high-quality activated sludge metagenome-assembled genomes encoding full-length rRNA genes using long-read sequencing.</title>
        <authorList>
            <person name="Singleton C.M."/>
            <person name="Petriglieri F."/>
            <person name="Kristensen J.M."/>
            <person name="Kirkegaard R.H."/>
            <person name="Michaelsen T.Y."/>
            <person name="Andersen M.H."/>
            <person name="Karst S.M."/>
            <person name="Dueholm M.S."/>
            <person name="Nielsen P.H."/>
            <person name="Albertsen M."/>
        </authorList>
    </citation>
    <scope>NUCLEOTIDE SEQUENCE [LARGE SCALE GENOMIC DNA]</scope>
    <source>
        <strain evidence="6">EsbW_18-Q3-R4-48_BATAC.285</strain>
    </source>
</reference>
<dbReference type="AlphaFoldDB" id="A0A935UDV4"/>
<evidence type="ECO:0000256" key="3">
    <source>
        <dbReference type="ARBA" id="ARBA00022553"/>
    </source>
</evidence>
<dbReference type="CDD" id="cd00082">
    <property type="entry name" value="HisKA"/>
    <property type="match status" value="1"/>
</dbReference>
<accession>A0A935UDV4</accession>
<feature type="domain" description="Histidine kinase" evidence="5">
    <location>
        <begin position="36"/>
        <end position="268"/>
    </location>
</feature>
<dbReference type="Proteomes" id="UP000697998">
    <property type="component" value="Unassembled WGS sequence"/>
</dbReference>
<dbReference type="PRINTS" id="PR00344">
    <property type="entry name" value="BCTRLSENSOR"/>
</dbReference>
<evidence type="ECO:0000256" key="2">
    <source>
        <dbReference type="ARBA" id="ARBA00012438"/>
    </source>
</evidence>
<dbReference type="PANTHER" id="PTHR43065">
    <property type="entry name" value="SENSOR HISTIDINE KINASE"/>
    <property type="match status" value="1"/>
</dbReference>
<keyword evidence="3" id="KW-0597">Phosphoprotein</keyword>
<comment type="caution">
    <text evidence="6">The sequence shown here is derived from an EMBL/GenBank/DDBJ whole genome shotgun (WGS) entry which is preliminary data.</text>
</comment>
<evidence type="ECO:0000313" key="6">
    <source>
        <dbReference type="EMBL" id="MBK7673281.1"/>
    </source>
</evidence>
<dbReference type="InterPro" id="IPR036890">
    <property type="entry name" value="HATPase_C_sf"/>
</dbReference>
<keyword evidence="6" id="KW-0808">Transferase</keyword>
<name>A0A935UDV4_9PROT</name>
<dbReference type="SMART" id="SM00387">
    <property type="entry name" value="HATPase_c"/>
    <property type="match status" value="1"/>
</dbReference>
<dbReference type="Gene3D" id="1.10.287.130">
    <property type="match status" value="1"/>
</dbReference>
<gene>
    <name evidence="6" type="ORF">IPJ27_00125</name>
</gene>
<proteinExistence type="predicted"/>
<dbReference type="SUPFAM" id="SSF47384">
    <property type="entry name" value="Homodimeric domain of signal transducing histidine kinase"/>
    <property type="match status" value="1"/>
</dbReference>
<keyword evidence="6" id="KW-0418">Kinase</keyword>
<dbReference type="PROSITE" id="PS50109">
    <property type="entry name" value="HIS_KIN"/>
    <property type="match status" value="1"/>
</dbReference>